<evidence type="ECO:0000313" key="2">
    <source>
        <dbReference type="EMBL" id="NNF07513.1"/>
    </source>
</evidence>
<comment type="caution">
    <text evidence="2">The sequence shown here is derived from an EMBL/GenBank/DDBJ whole genome shotgun (WGS) entry which is preliminary data.</text>
</comment>
<dbReference type="EMBL" id="JABDJR010000491">
    <property type="protein sequence ID" value="NNF07513.1"/>
    <property type="molecule type" value="Genomic_DNA"/>
</dbReference>
<organism evidence="2 3">
    <name type="scientific">Eiseniibacteriota bacterium</name>
    <dbReference type="NCBI Taxonomy" id="2212470"/>
    <lineage>
        <taxon>Bacteria</taxon>
        <taxon>Candidatus Eiseniibacteriota</taxon>
    </lineage>
</organism>
<comment type="similarity">
    <text evidence="1">Belongs to the bacilliredoxin family.</text>
</comment>
<reference evidence="2 3" key="1">
    <citation type="submission" date="2020-03" db="EMBL/GenBank/DDBJ databases">
        <title>Metabolic flexibility allows generalist bacteria to become dominant in a frequently disturbed ecosystem.</title>
        <authorList>
            <person name="Chen Y.-J."/>
            <person name="Leung P.M."/>
            <person name="Bay S.K."/>
            <person name="Hugenholtz P."/>
            <person name="Kessler A.J."/>
            <person name="Shelley G."/>
            <person name="Waite D.W."/>
            <person name="Cook P.L."/>
            <person name="Greening C."/>
        </authorList>
    </citation>
    <scope>NUCLEOTIDE SEQUENCE [LARGE SCALE GENOMIC DNA]</scope>
    <source>
        <strain evidence="2">SS_bin_28</strain>
    </source>
</reference>
<gene>
    <name evidence="2" type="ORF">HKN21_12195</name>
</gene>
<dbReference type="InterPro" id="IPR009474">
    <property type="entry name" value="BrxB/BrxA"/>
</dbReference>
<proteinExistence type="inferred from homology"/>
<name>A0A7Y2EG29_UNCEI</name>
<dbReference type="Gene3D" id="3.40.30.10">
    <property type="entry name" value="Glutaredoxin"/>
    <property type="match status" value="1"/>
</dbReference>
<evidence type="ECO:0000256" key="1">
    <source>
        <dbReference type="ARBA" id="ARBA00038305"/>
    </source>
</evidence>
<dbReference type="Pfam" id="PF06491">
    <property type="entry name" value="Disulph_isomer"/>
    <property type="match status" value="1"/>
</dbReference>
<dbReference type="Proteomes" id="UP000547674">
    <property type="component" value="Unassembled WGS sequence"/>
</dbReference>
<sequence>MYDPVMVQPMREELTQLGVQELRTAEDAQEVLGKKEGSVLLIVNSVCGCAAGNARPAVAMAKHHSAQPDKMVTVFAGNDAEATAAAREYIVGYPPSSPAMALFQNGEIVLMLERKDIEGRMAQEIAQDLNIAFDKLGAGSAS</sequence>
<dbReference type="AlphaFoldDB" id="A0A7Y2EG29"/>
<evidence type="ECO:0000313" key="3">
    <source>
        <dbReference type="Proteomes" id="UP000547674"/>
    </source>
</evidence>
<accession>A0A7Y2EG29</accession>
<protein>
    <submittedName>
        <fullName evidence="2">BrxA/BrxB family bacilliredoxin</fullName>
    </submittedName>
</protein>
<dbReference type="PANTHER" id="PTHR40052">
    <property type="entry name" value="UPF0403 PROTEIN YQIW-RELATED"/>
    <property type="match status" value="1"/>
</dbReference>
<dbReference type="PANTHER" id="PTHR40052:SF2">
    <property type="entry name" value="BACILLIREDOXIN BRXA"/>
    <property type="match status" value="1"/>
</dbReference>
<dbReference type="NCBIfam" id="TIGR04191">
    <property type="entry name" value="YphP_YqiW"/>
    <property type="match status" value="1"/>
</dbReference>